<keyword evidence="16" id="KW-1185">Reference proteome</keyword>
<dbReference type="PANTHER" id="PTHR11533">
    <property type="entry name" value="PROTEASE M1 ZINC METALLOPROTEASE"/>
    <property type="match status" value="1"/>
</dbReference>
<keyword evidence="7" id="KW-0378">Hydrolase</keyword>
<dbReference type="GO" id="GO:0008270">
    <property type="term" value="F:zinc ion binding"/>
    <property type="evidence" value="ECO:0007669"/>
    <property type="project" value="InterPro"/>
</dbReference>
<dbReference type="PANTHER" id="PTHR11533:SF294">
    <property type="entry name" value="THYROTROPIN-RELEASING HORMONE-DEGRADING ECTOENZYME"/>
    <property type="match status" value="1"/>
</dbReference>
<keyword evidence="4" id="KW-0325">Glycoprotein</keyword>
<evidence type="ECO:0000259" key="14">
    <source>
        <dbReference type="Pfam" id="PF17900"/>
    </source>
</evidence>
<dbReference type="GO" id="GO:0043171">
    <property type="term" value="P:peptide catabolic process"/>
    <property type="evidence" value="ECO:0007669"/>
    <property type="project" value="TreeGrafter"/>
</dbReference>
<comment type="cofactor">
    <cofactor evidence="1">
        <name>Zn(2+)</name>
        <dbReference type="ChEBI" id="CHEBI:29105"/>
    </cofactor>
</comment>
<sequence>MIDKKDSLLLLTLISFFVVISATEYNCDCEEHSETEEDGAYRFLHYTKPLRYQIYIDPCISDGNFSGYVHIDLLVLKPTKNVSLHSQDLEFCEEGVYLTLKGSLNESLEVLKPVTNSEHSAKSFQDSDEMINDSSETVKPNGYVYHKKEQTVTMQFEEFLLPGTYSLEINYIGTIHSNPVGIYRRTYKDLDGENRVMLLTNFFPTSARRIFPCRDEPEAKAEIYFTMQTSLNYTTIMANAPENYVEYKEGQRWMHYHPIANYSTYQLNFAVLSNVKNVTNFDGKRTYVIYSVNSDLKSVKISQDIYEKTLPIMENYTNTPYPLDSFINLMLSDSTNATSSASLGFITTKKSTTVYHERSGPQKKKDIVLQASRNIASQWFNQLISPVSWKYMWMNEGLTEYMKYYLADKVLPNWRLKENFVVWELQRRSFIPNRISDAPALNKNASENLKDVQYLPNQSSTSMGASLIRMMSHFLSENVFQAGIRNFFKTNKHKSIEPNHFWKAIQEAIDNSKDKRLVNISVSAIMSTWMNTEFYPVIKVSRNYTTGLITVSQTPAVKFFGLTEKNVTEKWWIPLNYATKTNPNFNNTFPSHWLKPSVEALEIEGVDSEDWVDKILEPKPQDMCIHTGYYRVLYDERNWKRLAQVLNSDDYHKISPINRAQIINDAVQFALKRHLNMSIFLDLVSYLQRETEYVPWYDAQFIFSFLNYHLSNTQAYESLRVSVHCINYHTQNEISIEAHKQNVILRLIIPLVDKIGYEDRPNDDFSTLMLRRISNHWACHFGYKKCWNNATEQLGAYLNTKKSKLKGSVDLQEWARCVGLNGANETIWNKMLKKYQETLSEYSLIYLACSENMVILNNFLNMTTFNKSILAQERAAFASNALSARLKQTESRILVFDQKANYYEPYLKEKLLQF</sequence>
<evidence type="ECO:0000256" key="1">
    <source>
        <dbReference type="ARBA" id="ARBA00001947"/>
    </source>
</evidence>
<gene>
    <name evidence="15" type="ORF">TSAR_007330</name>
</gene>
<dbReference type="GO" id="GO:0005615">
    <property type="term" value="C:extracellular space"/>
    <property type="evidence" value="ECO:0007669"/>
    <property type="project" value="TreeGrafter"/>
</dbReference>
<dbReference type="AlphaFoldDB" id="A0A232FJN7"/>
<dbReference type="InterPro" id="IPR014782">
    <property type="entry name" value="Peptidase_M1_dom"/>
</dbReference>
<dbReference type="EMBL" id="NNAY01000153">
    <property type="protein sequence ID" value="OXU30527.1"/>
    <property type="molecule type" value="Genomic_DNA"/>
</dbReference>
<evidence type="ECO:0000259" key="13">
    <source>
        <dbReference type="Pfam" id="PF11838"/>
    </source>
</evidence>
<feature type="domain" description="Aminopeptidase N-like N-terminal" evidence="14">
    <location>
        <begin position="48"/>
        <end position="265"/>
    </location>
</feature>
<dbReference type="Gene3D" id="1.10.390.10">
    <property type="entry name" value="Neutral Protease Domain 2"/>
    <property type="match status" value="1"/>
</dbReference>
<dbReference type="InterPro" id="IPR042097">
    <property type="entry name" value="Aminopeptidase_N-like_N_sf"/>
</dbReference>
<evidence type="ECO:0000259" key="12">
    <source>
        <dbReference type="Pfam" id="PF01433"/>
    </source>
</evidence>
<dbReference type="InterPro" id="IPR045357">
    <property type="entry name" value="Aminopeptidase_N-like_N"/>
</dbReference>
<feature type="domain" description="Peptidase M1 membrane alanine aminopeptidase" evidence="12">
    <location>
        <begin position="304"/>
        <end position="529"/>
    </location>
</feature>
<dbReference type="GO" id="GO:0005886">
    <property type="term" value="C:plasma membrane"/>
    <property type="evidence" value="ECO:0007669"/>
    <property type="project" value="UniProtKB-SubCell"/>
</dbReference>
<dbReference type="Gene3D" id="1.25.50.20">
    <property type="match status" value="1"/>
</dbReference>
<dbReference type="InterPro" id="IPR027268">
    <property type="entry name" value="Peptidase_M4/M1_CTD_sf"/>
</dbReference>
<dbReference type="Pfam" id="PF17900">
    <property type="entry name" value="Peptidase_M1_N"/>
    <property type="match status" value="1"/>
</dbReference>
<feature type="chain" id="PRO_5012759847" description="Aminopeptidase" evidence="11">
    <location>
        <begin position="23"/>
        <end position="914"/>
    </location>
</feature>
<organism evidence="15 16">
    <name type="scientific">Trichomalopsis sarcophagae</name>
    <dbReference type="NCBI Taxonomy" id="543379"/>
    <lineage>
        <taxon>Eukaryota</taxon>
        <taxon>Metazoa</taxon>
        <taxon>Ecdysozoa</taxon>
        <taxon>Arthropoda</taxon>
        <taxon>Hexapoda</taxon>
        <taxon>Insecta</taxon>
        <taxon>Pterygota</taxon>
        <taxon>Neoptera</taxon>
        <taxon>Endopterygota</taxon>
        <taxon>Hymenoptera</taxon>
        <taxon>Apocrita</taxon>
        <taxon>Proctotrupomorpha</taxon>
        <taxon>Chalcidoidea</taxon>
        <taxon>Pteromalidae</taxon>
        <taxon>Pteromalinae</taxon>
        <taxon>Trichomalopsis</taxon>
    </lineage>
</organism>
<keyword evidence="4" id="KW-0336">GPI-anchor</keyword>
<dbReference type="GO" id="GO:0005737">
    <property type="term" value="C:cytoplasm"/>
    <property type="evidence" value="ECO:0007669"/>
    <property type="project" value="TreeGrafter"/>
</dbReference>
<dbReference type="STRING" id="543379.A0A232FJN7"/>
<keyword evidence="9" id="KW-0482">Metalloprotease</keyword>
<dbReference type="Pfam" id="PF11838">
    <property type="entry name" value="ERAP1_C"/>
    <property type="match status" value="1"/>
</dbReference>
<dbReference type="GO" id="GO:0006508">
    <property type="term" value="P:proteolysis"/>
    <property type="evidence" value="ECO:0007669"/>
    <property type="project" value="UniProtKB-KW"/>
</dbReference>
<evidence type="ECO:0000313" key="15">
    <source>
        <dbReference type="EMBL" id="OXU30527.1"/>
    </source>
</evidence>
<keyword evidence="10" id="KW-0449">Lipoprotein</keyword>
<keyword evidence="5" id="KW-0645">Protease</keyword>
<evidence type="ECO:0000256" key="8">
    <source>
        <dbReference type="ARBA" id="ARBA00022833"/>
    </source>
</evidence>
<evidence type="ECO:0000256" key="9">
    <source>
        <dbReference type="ARBA" id="ARBA00023049"/>
    </source>
</evidence>
<name>A0A232FJN7_9HYME</name>
<dbReference type="Proteomes" id="UP000215335">
    <property type="component" value="Unassembled WGS sequence"/>
</dbReference>
<keyword evidence="6" id="KW-0479">Metal-binding</keyword>
<accession>A0A232FJN7</accession>
<evidence type="ECO:0008006" key="17">
    <source>
        <dbReference type="Google" id="ProtNLM"/>
    </source>
</evidence>
<feature type="domain" description="ERAP1-like C-terminal" evidence="13">
    <location>
        <begin position="626"/>
        <end position="880"/>
    </location>
</feature>
<dbReference type="GO" id="GO:0070006">
    <property type="term" value="F:metalloaminopeptidase activity"/>
    <property type="evidence" value="ECO:0007669"/>
    <property type="project" value="TreeGrafter"/>
</dbReference>
<comment type="caution">
    <text evidence="15">The sequence shown here is derived from an EMBL/GenBank/DDBJ whole genome shotgun (WGS) entry which is preliminary data.</text>
</comment>
<dbReference type="InterPro" id="IPR024571">
    <property type="entry name" value="ERAP1-like_C_dom"/>
</dbReference>
<evidence type="ECO:0000256" key="3">
    <source>
        <dbReference type="ARBA" id="ARBA00010136"/>
    </source>
</evidence>
<evidence type="ECO:0000256" key="7">
    <source>
        <dbReference type="ARBA" id="ARBA00022801"/>
    </source>
</evidence>
<dbReference type="SUPFAM" id="SSF63737">
    <property type="entry name" value="Leukotriene A4 hydrolase N-terminal domain"/>
    <property type="match status" value="1"/>
</dbReference>
<evidence type="ECO:0000256" key="11">
    <source>
        <dbReference type="SAM" id="SignalP"/>
    </source>
</evidence>
<keyword evidence="4" id="KW-0472">Membrane</keyword>
<dbReference type="PRINTS" id="PR00756">
    <property type="entry name" value="ALADIPTASE"/>
</dbReference>
<evidence type="ECO:0000256" key="10">
    <source>
        <dbReference type="ARBA" id="ARBA00023288"/>
    </source>
</evidence>
<dbReference type="InterPro" id="IPR001930">
    <property type="entry name" value="Peptidase_M1"/>
</dbReference>
<comment type="subcellular location">
    <subcellularLocation>
        <location evidence="2">Cell membrane</location>
        <topology evidence="2">Lipid-anchor</topology>
        <topology evidence="2">GPI-anchor</topology>
    </subcellularLocation>
</comment>
<keyword evidence="11" id="KW-0732">Signal</keyword>
<evidence type="ECO:0000256" key="5">
    <source>
        <dbReference type="ARBA" id="ARBA00022670"/>
    </source>
</evidence>
<dbReference type="Gene3D" id="2.60.40.1910">
    <property type="match status" value="1"/>
</dbReference>
<dbReference type="GO" id="GO:0042277">
    <property type="term" value="F:peptide binding"/>
    <property type="evidence" value="ECO:0007669"/>
    <property type="project" value="TreeGrafter"/>
</dbReference>
<dbReference type="GO" id="GO:0098552">
    <property type="term" value="C:side of membrane"/>
    <property type="evidence" value="ECO:0007669"/>
    <property type="project" value="UniProtKB-KW"/>
</dbReference>
<proteinExistence type="inferred from homology"/>
<dbReference type="SUPFAM" id="SSF55486">
    <property type="entry name" value="Metalloproteases ('zincins'), catalytic domain"/>
    <property type="match status" value="1"/>
</dbReference>
<dbReference type="Gene3D" id="2.60.40.1730">
    <property type="entry name" value="tricorn interacting facor f3 domain"/>
    <property type="match status" value="1"/>
</dbReference>
<evidence type="ECO:0000256" key="4">
    <source>
        <dbReference type="ARBA" id="ARBA00022622"/>
    </source>
</evidence>
<keyword evidence="8" id="KW-0862">Zinc</keyword>
<feature type="signal peptide" evidence="11">
    <location>
        <begin position="1"/>
        <end position="22"/>
    </location>
</feature>
<protein>
    <recommendedName>
        <fullName evidence="17">Aminopeptidase</fullName>
    </recommendedName>
</protein>
<reference evidence="15 16" key="1">
    <citation type="journal article" date="2017" name="Curr. Biol.">
        <title>The Evolution of Venom by Co-option of Single-Copy Genes.</title>
        <authorList>
            <person name="Martinson E.O."/>
            <person name="Mrinalini"/>
            <person name="Kelkar Y.D."/>
            <person name="Chang C.H."/>
            <person name="Werren J.H."/>
        </authorList>
    </citation>
    <scope>NUCLEOTIDE SEQUENCE [LARGE SCALE GENOMIC DNA]</scope>
    <source>
        <strain evidence="15 16">Alberta</strain>
        <tissue evidence="15">Whole body</tissue>
    </source>
</reference>
<dbReference type="InterPro" id="IPR050344">
    <property type="entry name" value="Peptidase_M1_aminopeptidases"/>
</dbReference>
<evidence type="ECO:0000313" key="16">
    <source>
        <dbReference type="Proteomes" id="UP000215335"/>
    </source>
</evidence>
<evidence type="ECO:0000256" key="2">
    <source>
        <dbReference type="ARBA" id="ARBA00004609"/>
    </source>
</evidence>
<evidence type="ECO:0000256" key="6">
    <source>
        <dbReference type="ARBA" id="ARBA00022723"/>
    </source>
</evidence>
<comment type="similarity">
    <text evidence="3">Belongs to the peptidase M1 family.</text>
</comment>
<dbReference type="OrthoDB" id="510539at2759"/>
<dbReference type="Pfam" id="PF01433">
    <property type="entry name" value="Peptidase_M1"/>
    <property type="match status" value="1"/>
</dbReference>